<dbReference type="GO" id="GO:0008270">
    <property type="term" value="F:zinc ion binding"/>
    <property type="evidence" value="ECO:0007669"/>
    <property type="project" value="UniProtKB-KW"/>
</dbReference>
<reference evidence="10" key="2">
    <citation type="submission" date="2021-01" db="UniProtKB">
        <authorList>
            <consortium name="EnsemblMetazoa"/>
        </authorList>
    </citation>
    <scope>IDENTIFICATION</scope>
</reference>
<organism evidence="10 11">
    <name type="scientific">Strongylocentrotus purpuratus</name>
    <name type="common">Purple sea urchin</name>
    <dbReference type="NCBI Taxonomy" id="7668"/>
    <lineage>
        <taxon>Eukaryota</taxon>
        <taxon>Metazoa</taxon>
        <taxon>Echinodermata</taxon>
        <taxon>Eleutherozoa</taxon>
        <taxon>Echinozoa</taxon>
        <taxon>Echinoidea</taxon>
        <taxon>Euechinoidea</taxon>
        <taxon>Echinacea</taxon>
        <taxon>Camarodonta</taxon>
        <taxon>Echinidea</taxon>
        <taxon>Strongylocentrotidae</taxon>
        <taxon>Strongylocentrotus</taxon>
    </lineage>
</organism>
<dbReference type="GO" id="GO:0005634">
    <property type="term" value="C:nucleus"/>
    <property type="evidence" value="ECO:0000318"/>
    <property type="project" value="GO_Central"/>
</dbReference>
<feature type="domain" description="C2H2-type" evidence="9">
    <location>
        <begin position="583"/>
        <end position="610"/>
    </location>
</feature>
<keyword evidence="6" id="KW-0539">Nucleus</keyword>
<dbReference type="GO" id="GO:0043565">
    <property type="term" value="F:sequence-specific DNA binding"/>
    <property type="evidence" value="ECO:0007669"/>
    <property type="project" value="UniProtKB-ARBA"/>
</dbReference>
<dbReference type="OMA" id="EPMELSY"/>
<feature type="domain" description="C2H2-type" evidence="9">
    <location>
        <begin position="669"/>
        <end position="696"/>
    </location>
</feature>
<dbReference type="KEGG" id="spu:100888144"/>
<accession>A0A7M7NDM0</accession>
<evidence type="ECO:0000256" key="6">
    <source>
        <dbReference type="ARBA" id="ARBA00023242"/>
    </source>
</evidence>
<feature type="compositionally biased region" description="Basic and acidic residues" evidence="8">
    <location>
        <begin position="116"/>
        <end position="127"/>
    </location>
</feature>
<feature type="domain" description="C2H2-type" evidence="9">
    <location>
        <begin position="326"/>
        <end position="350"/>
    </location>
</feature>
<dbReference type="FunFam" id="3.30.160.60:FF:001732">
    <property type="entry name" value="Zgc:162936"/>
    <property type="match status" value="1"/>
</dbReference>
<feature type="domain" description="C2H2-type" evidence="9">
    <location>
        <begin position="491"/>
        <end position="519"/>
    </location>
</feature>
<dbReference type="Pfam" id="PF12874">
    <property type="entry name" value="zf-met"/>
    <property type="match status" value="1"/>
</dbReference>
<feature type="domain" description="C2H2-type" evidence="9">
    <location>
        <begin position="697"/>
        <end position="724"/>
    </location>
</feature>
<dbReference type="PROSITE" id="PS50157">
    <property type="entry name" value="ZINC_FINGER_C2H2_2"/>
    <property type="match status" value="14"/>
</dbReference>
<dbReference type="InterPro" id="IPR013087">
    <property type="entry name" value="Znf_C2H2_type"/>
</dbReference>
<dbReference type="PANTHER" id="PTHR24390">
    <property type="entry name" value="ZINC FINGER PROTEIN"/>
    <property type="match status" value="1"/>
</dbReference>
<evidence type="ECO:0000256" key="1">
    <source>
        <dbReference type="ARBA" id="ARBA00004123"/>
    </source>
</evidence>
<keyword evidence="5" id="KW-0862">Zinc</keyword>
<dbReference type="PROSITE" id="PS00028">
    <property type="entry name" value="ZINC_FINGER_C2H2_1"/>
    <property type="match status" value="13"/>
</dbReference>
<proteinExistence type="predicted"/>
<dbReference type="FunFam" id="3.30.160.60:FF:001049">
    <property type="entry name" value="zinc finger protein 319"/>
    <property type="match status" value="1"/>
</dbReference>
<keyword evidence="3" id="KW-0677">Repeat</keyword>
<feature type="domain" description="C2H2-type" evidence="9">
    <location>
        <begin position="723"/>
        <end position="746"/>
    </location>
</feature>
<feature type="region of interest" description="Disordered" evidence="8">
    <location>
        <begin position="381"/>
        <end position="404"/>
    </location>
</feature>
<keyword evidence="2" id="KW-0479">Metal-binding</keyword>
<evidence type="ECO:0000256" key="7">
    <source>
        <dbReference type="PROSITE-ProRule" id="PRU00042"/>
    </source>
</evidence>
<sequence>MEQEAPSNLLTRLLVNEAAGLSFTALALKLQLSHNGRLVAVFGIDGQQTLKVIHDKPYLCTLCGACFTHTTQLRCHAQAKHNYMENMSSGGGSHVLERDLDISNPGPASTVGTRRISTEPKYSDTYDTKLNSESSELLKSALTGGDSLPSFPEIELKKVKKESAALSDGEVETDREGTTGDLPECTHCSKSFAGHKNLEVHDIKHCGKEMHKCSACKMAYLPSAKGPSTGEDQPEEPVNQQYLMNSEGSNFTHNNDEGEGAKVDVELEDGLGIDCVLCGETFGILQHIITHIHAYTSFPCTFCDSEFPSMRELGWHCKQKHDLLLVRCPFCSRGFREYSHLAFHMREHKGHLFCKICKVQCLSRTSYTMHMEIHEINTELDLTDDDGEEDSDEMSEGSSQKEKEKHTCHICSKPFNSFYSIFHHMRREHPMESLPSYNQDLVKRRFVCKKCGFAFRRKDTLERHELIHKRGDYPRRRPPSKPIIKPRPGNILCTICNRAFMRPTNLDAHMEEAHPEECDEAVKEKKKYCCDLCGKLLMSQKSLDRHILVHQEPKFTCPICDKKLKHAETLKTHMRTHTGEKPYNCDICKHSFAQRSSYVQHMCIHSGERPHECDVCNKKFIRRTELRLHQAKHSNVRMFPCNSCSKTFKTEKHRKVHETQLHSEKAQSYMCEKCGKSFTWAAGLKTHACSHIGDAPYKCQECDKTFSQPLFLKRHMHIHTKPFKCEQCFEGFKNKTDLKNHTAQMHGPGTTTSNQTQSMVPTQVQELISDHSWKPNKMMMDMPVDPNSPLSNPMSVPGPSQHTVPSQIQQPTLQQGQSSHSPQVQSSHSPQVQVSMPTPVQGAISHHSHVPTQGQIQGQMSGQLPGQIPGQMPGQMSSSLTNHTTGQGHVRMSYTNRAPMPLQNQATMSLPNQATASHPNQASLSHSNQIPMSLPNHISMSRSNQVGPMSLSNQTHMHRMSHSVSVPNQMQQALANHMPPSHPSQALSSIQHRTQVPNHQAPMSLPHQGQASLPGQVQAPMSGPGPGSVLRQPHHHYLPNPMMQDRNMYAEQQYQVQDSTNQAIAAMLTHMSSL</sequence>
<feature type="compositionally biased region" description="Acidic residues" evidence="8">
    <location>
        <begin position="381"/>
        <end position="395"/>
    </location>
</feature>
<dbReference type="SUPFAM" id="SSF57667">
    <property type="entry name" value="beta-beta-alpha zinc fingers"/>
    <property type="match status" value="7"/>
</dbReference>
<feature type="compositionally biased region" description="Low complexity" evidence="8">
    <location>
        <begin position="814"/>
        <end position="835"/>
    </location>
</feature>
<name>A0A7M7NDM0_STRPU</name>
<feature type="compositionally biased region" description="Polar residues" evidence="8">
    <location>
        <begin position="850"/>
        <end position="864"/>
    </location>
</feature>
<feature type="domain" description="C2H2-type" evidence="9">
    <location>
        <begin position="639"/>
        <end position="667"/>
    </location>
</feature>
<evidence type="ECO:0000313" key="11">
    <source>
        <dbReference type="Proteomes" id="UP000007110"/>
    </source>
</evidence>
<feature type="region of interest" description="Disordered" evidence="8">
    <location>
        <begin position="94"/>
        <end position="127"/>
    </location>
</feature>
<protein>
    <recommendedName>
        <fullName evidence="9">C2H2-type domain-containing protein</fullName>
    </recommendedName>
</protein>
<dbReference type="SMART" id="SM00355">
    <property type="entry name" value="ZnF_C2H2"/>
    <property type="match status" value="16"/>
</dbReference>
<dbReference type="InParanoid" id="A0A7M7NDM0"/>
<dbReference type="GO" id="GO:0005694">
    <property type="term" value="C:chromosome"/>
    <property type="evidence" value="ECO:0007669"/>
    <property type="project" value="UniProtKB-ARBA"/>
</dbReference>
<feature type="domain" description="C2H2-type" evidence="9">
    <location>
        <begin position="611"/>
        <end position="638"/>
    </location>
</feature>
<feature type="domain" description="C2H2-type" evidence="9">
    <location>
        <begin position="183"/>
        <end position="210"/>
    </location>
</feature>
<feature type="domain" description="C2H2-type" evidence="9">
    <location>
        <begin position="528"/>
        <end position="555"/>
    </location>
</feature>
<dbReference type="GeneID" id="100888144"/>
<dbReference type="GO" id="GO:0045893">
    <property type="term" value="P:positive regulation of DNA-templated transcription"/>
    <property type="evidence" value="ECO:0007669"/>
    <property type="project" value="UniProtKB-ARBA"/>
</dbReference>
<feature type="domain" description="C2H2-type" evidence="9">
    <location>
        <begin position="406"/>
        <end position="434"/>
    </location>
</feature>
<evidence type="ECO:0000256" key="2">
    <source>
        <dbReference type="ARBA" id="ARBA00022723"/>
    </source>
</evidence>
<evidence type="ECO:0000256" key="8">
    <source>
        <dbReference type="SAM" id="MobiDB-lite"/>
    </source>
</evidence>
<dbReference type="InterPro" id="IPR036236">
    <property type="entry name" value="Znf_C2H2_sf"/>
</dbReference>
<dbReference type="GO" id="GO:0006357">
    <property type="term" value="P:regulation of transcription by RNA polymerase II"/>
    <property type="evidence" value="ECO:0000318"/>
    <property type="project" value="GO_Central"/>
</dbReference>
<feature type="domain" description="C2H2-type" evidence="9">
    <location>
        <begin position="446"/>
        <end position="468"/>
    </location>
</feature>
<feature type="region of interest" description="Disordered" evidence="8">
    <location>
        <begin position="1005"/>
        <end position="1030"/>
    </location>
</feature>
<dbReference type="FunFam" id="3.30.160.60:FF:000446">
    <property type="entry name" value="Zinc finger protein"/>
    <property type="match status" value="1"/>
</dbReference>
<evidence type="ECO:0000256" key="4">
    <source>
        <dbReference type="ARBA" id="ARBA00022771"/>
    </source>
</evidence>
<dbReference type="FunFam" id="3.30.160.60:FF:000340">
    <property type="entry name" value="zinc finger protein 473 isoform X1"/>
    <property type="match status" value="1"/>
</dbReference>
<keyword evidence="4 7" id="KW-0863">Zinc-finger</keyword>
<dbReference type="Pfam" id="PF00096">
    <property type="entry name" value="zf-C2H2"/>
    <property type="match status" value="4"/>
</dbReference>
<dbReference type="AlphaFoldDB" id="A0A7M7NDM0"/>
<dbReference type="EnsemblMetazoa" id="XM_030977692">
    <property type="protein sequence ID" value="XP_030833552"/>
    <property type="gene ID" value="LOC100888144"/>
</dbReference>
<feature type="domain" description="C2H2-type" evidence="9">
    <location>
        <begin position="58"/>
        <end position="86"/>
    </location>
</feature>
<feature type="region of interest" description="Disordered" evidence="8">
    <location>
        <begin position="776"/>
        <end position="887"/>
    </location>
</feature>
<evidence type="ECO:0000256" key="5">
    <source>
        <dbReference type="ARBA" id="ARBA00022833"/>
    </source>
</evidence>
<comment type="subcellular location">
    <subcellularLocation>
        <location evidence="1">Nucleus</location>
    </subcellularLocation>
</comment>
<dbReference type="OrthoDB" id="654211at2759"/>
<evidence type="ECO:0000259" key="9">
    <source>
        <dbReference type="PROSITE" id="PS50157"/>
    </source>
</evidence>
<feature type="compositionally biased region" description="Polar residues" evidence="8">
    <location>
        <begin position="788"/>
        <end position="813"/>
    </location>
</feature>
<evidence type="ECO:0000256" key="3">
    <source>
        <dbReference type="ARBA" id="ARBA00022737"/>
    </source>
</evidence>
<reference evidence="11" key="1">
    <citation type="submission" date="2015-02" db="EMBL/GenBank/DDBJ databases">
        <title>Genome sequencing for Strongylocentrotus purpuratus.</title>
        <authorList>
            <person name="Murali S."/>
            <person name="Liu Y."/>
            <person name="Vee V."/>
            <person name="English A."/>
            <person name="Wang M."/>
            <person name="Skinner E."/>
            <person name="Han Y."/>
            <person name="Muzny D.M."/>
            <person name="Worley K.C."/>
            <person name="Gibbs R.A."/>
        </authorList>
    </citation>
    <scope>NUCLEOTIDE SEQUENCE</scope>
</reference>
<evidence type="ECO:0000313" key="10">
    <source>
        <dbReference type="EnsemblMetazoa" id="XP_030833552"/>
    </source>
</evidence>
<dbReference type="RefSeq" id="XP_030833552.1">
    <property type="nucleotide sequence ID" value="XM_030977692.1"/>
</dbReference>
<feature type="domain" description="C2H2-type" evidence="9">
    <location>
        <begin position="555"/>
        <end position="582"/>
    </location>
</feature>
<dbReference type="Gene3D" id="3.30.160.60">
    <property type="entry name" value="Classic Zinc Finger"/>
    <property type="match status" value="9"/>
</dbReference>
<dbReference type="PANTHER" id="PTHR24390:SF244">
    <property type="entry name" value="LD33778P-RELATED"/>
    <property type="match status" value="1"/>
</dbReference>
<feature type="compositionally biased region" description="Polar residues" evidence="8">
    <location>
        <begin position="874"/>
        <end position="887"/>
    </location>
</feature>
<dbReference type="Proteomes" id="UP000007110">
    <property type="component" value="Unassembled WGS sequence"/>
</dbReference>
<keyword evidence="11" id="KW-1185">Reference proteome</keyword>